<evidence type="ECO:0000313" key="2">
    <source>
        <dbReference type="Proteomes" id="UP000006052"/>
    </source>
</evidence>
<protein>
    <submittedName>
        <fullName evidence="1">Uncharacterized protein</fullName>
    </submittedName>
</protein>
<name>I3YKM3_ALIFI</name>
<gene>
    <name evidence="1" type="ordered locus">Alfi_1192</name>
</gene>
<dbReference type="EMBL" id="CP003274">
    <property type="protein sequence ID" value="AFL77541.1"/>
    <property type="molecule type" value="Genomic_DNA"/>
</dbReference>
<dbReference type="HOGENOM" id="CLU_1615547_0_0_10"/>
<dbReference type="Proteomes" id="UP000006052">
    <property type="component" value="Chromosome"/>
</dbReference>
<dbReference type="KEGG" id="afd:Alfi_1192"/>
<dbReference type="STRING" id="679935.Alfi_1192"/>
<evidence type="ECO:0000313" key="1">
    <source>
        <dbReference type="EMBL" id="AFL77541.1"/>
    </source>
</evidence>
<reference evidence="2" key="1">
    <citation type="journal article" date="2013" name="Stand. Genomic Sci.">
        <title>Complete genome sequence of the bile-resistant pigment-producing anaerobe Alistipes finegoldii type strain (AHN2437(T)).</title>
        <authorList>
            <person name="Mavromatis K."/>
            <person name="Stackebrandt E."/>
            <person name="Munk C."/>
            <person name="Lapidus A."/>
            <person name="Nolan M."/>
            <person name="Lucas S."/>
            <person name="Hammon N."/>
            <person name="Deshpande S."/>
            <person name="Cheng J.F."/>
            <person name="Tapia R."/>
            <person name="Goodwin L.A."/>
            <person name="Pitluck S."/>
            <person name="Liolios K."/>
            <person name="Pagani I."/>
            <person name="Ivanova N."/>
            <person name="Mikhailova N."/>
            <person name="Huntemann M."/>
            <person name="Pati A."/>
            <person name="Chen A."/>
            <person name="Palaniappan K."/>
            <person name="Land M."/>
            <person name="Hauser L."/>
            <person name="Rohde M."/>
            <person name="Gronow S."/>
            <person name="Goker M."/>
            <person name="Detter J.C."/>
            <person name="Bristow J."/>
            <person name="Eisen J.A."/>
            <person name="Markowitz V."/>
            <person name="Hugenholtz P."/>
            <person name="Kyrpides N.C."/>
            <person name="Klenk H.P."/>
            <person name="Woyke T."/>
        </authorList>
    </citation>
    <scope>NUCLEOTIDE SEQUENCE</scope>
    <source>
        <strain evidence="2">DSM 17242 / JCM 16770 / AHN 2437 / CCUG 46020 / CIP 107999</strain>
    </source>
</reference>
<proteinExistence type="predicted"/>
<sequence>MRKGMLFFSQYRTLRRIFLKNLKKYLRFVGPYRPGAFFLQDGVLRPTVWPLLCSDECGPGSGGIGSVGPGGPVPPQIPAGRYVRPMRRNTARRSRTRILPSGPAAVLPGRVYAVLPGRVYVADLCWFAGTDARCFARPDLRCFAGWMHAVLPGRTLTVLSDRAH</sequence>
<organism evidence="1 2">
    <name type="scientific">Alistipes finegoldii (strain DSM 17242 / JCM 16770 / CCUG 46020 / CIP 107999 / KCTC 15236 / AHN 2437)</name>
    <dbReference type="NCBI Taxonomy" id="679935"/>
    <lineage>
        <taxon>Bacteria</taxon>
        <taxon>Pseudomonadati</taxon>
        <taxon>Bacteroidota</taxon>
        <taxon>Bacteroidia</taxon>
        <taxon>Bacteroidales</taxon>
        <taxon>Rikenellaceae</taxon>
        <taxon>Alistipes</taxon>
    </lineage>
</organism>
<dbReference type="AlphaFoldDB" id="I3YKM3"/>
<accession>I3YKM3</accession>